<dbReference type="PANTHER" id="PTHR11654">
    <property type="entry name" value="OLIGOPEPTIDE TRANSPORTER-RELATED"/>
    <property type="match status" value="1"/>
</dbReference>
<keyword evidence="5 6" id="KW-0472">Membrane</keyword>
<feature type="transmembrane region" description="Helical" evidence="6">
    <location>
        <begin position="332"/>
        <end position="354"/>
    </location>
</feature>
<keyword evidence="3 6" id="KW-0812">Transmembrane</keyword>
<gene>
    <name evidence="7" type="ORF">DCAF_LOCUS24635</name>
</gene>
<evidence type="ECO:0000256" key="4">
    <source>
        <dbReference type="ARBA" id="ARBA00022989"/>
    </source>
</evidence>
<dbReference type="Gene3D" id="1.20.1250.20">
    <property type="entry name" value="MFS general substrate transporter like domains"/>
    <property type="match status" value="1"/>
</dbReference>
<evidence type="ECO:0000256" key="3">
    <source>
        <dbReference type="ARBA" id="ARBA00022692"/>
    </source>
</evidence>
<dbReference type="SUPFAM" id="SSF103473">
    <property type="entry name" value="MFS general substrate transporter"/>
    <property type="match status" value="1"/>
</dbReference>
<feature type="transmembrane region" description="Helical" evidence="6">
    <location>
        <begin position="64"/>
        <end position="85"/>
    </location>
</feature>
<keyword evidence="8" id="KW-1185">Reference proteome</keyword>
<feature type="transmembrane region" description="Helical" evidence="6">
    <location>
        <begin position="92"/>
        <end position="111"/>
    </location>
</feature>
<evidence type="ECO:0000313" key="7">
    <source>
        <dbReference type="EMBL" id="CAK7353254.1"/>
    </source>
</evidence>
<feature type="transmembrane region" description="Helical" evidence="6">
    <location>
        <begin position="184"/>
        <end position="203"/>
    </location>
</feature>
<evidence type="ECO:0000256" key="6">
    <source>
        <dbReference type="SAM" id="Phobius"/>
    </source>
</evidence>
<name>A0AAV1SL71_9ROSI</name>
<evidence type="ECO:0000256" key="5">
    <source>
        <dbReference type="ARBA" id="ARBA00023136"/>
    </source>
</evidence>
<sequence>MEGPSDHKNIITEPLLNRNPKGGFRTLPFILANEAFEGLASYGLLTNVILYLNREYCMDAAQGAQVLFLFSSATNFMPILGAFLADSYVGRYRMIGFGCIASILGTFLLWLTTLLEAKQPPCAHFSDNGNSRTASQLLLLYTAFAFMAIGAGGIRSSSLAFGADQLNMIDNIKHSRIRESFFSWYYVTVTASIFFGMTCVVYIQDTMGWTVGFGVTVVLMILSALSFFLASPFYVKSKPRASWITALVQVVVASFRNRSLKLSTQATVEMRYHTKGSMLLVPSERLRFFNKACIIRKPQEDLTKDGKALDPWSLCTVDQVEDLKALIKVIPIWSSGMLMSVNLCQSSFIVLQASTMDRHITSKFEIPAATFSSIMFLVITIWIALYDRVIIPLASKIKGKPVRLSMKQRIGIGILFSTASMAALAIAETVRRETAIKEGFSDNPNAGLHISAMWLLPYLVLSGLAEAFTGIGQNEFYYVELPKSMSSVASTLNGIGLSTANLLSSFIVSAVRGFTRVEDQGSWVSSNINKGHYDYYYWLLASLSAVNFIYYLVCSRFYGPCEEEEGRIVADEGFGQ</sequence>
<dbReference type="CDD" id="cd17416">
    <property type="entry name" value="MFS_NPF1_2"/>
    <property type="match status" value="1"/>
</dbReference>
<protein>
    <recommendedName>
        <fullName evidence="9">NPF family transporter</fullName>
    </recommendedName>
</protein>
<feature type="transmembrane region" description="Helical" evidence="6">
    <location>
        <begin position="366"/>
        <end position="389"/>
    </location>
</feature>
<dbReference type="AlphaFoldDB" id="A0AAV1SL71"/>
<evidence type="ECO:0000256" key="1">
    <source>
        <dbReference type="ARBA" id="ARBA00004141"/>
    </source>
</evidence>
<dbReference type="GO" id="GO:0016020">
    <property type="term" value="C:membrane"/>
    <property type="evidence" value="ECO:0007669"/>
    <property type="project" value="UniProtKB-SubCell"/>
</dbReference>
<feature type="transmembrane region" description="Helical" evidence="6">
    <location>
        <begin position="27"/>
        <end position="52"/>
    </location>
</feature>
<evidence type="ECO:0000313" key="8">
    <source>
        <dbReference type="Proteomes" id="UP001314170"/>
    </source>
</evidence>
<organism evidence="7 8">
    <name type="scientific">Dovyalis caffra</name>
    <dbReference type="NCBI Taxonomy" id="77055"/>
    <lineage>
        <taxon>Eukaryota</taxon>
        <taxon>Viridiplantae</taxon>
        <taxon>Streptophyta</taxon>
        <taxon>Embryophyta</taxon>
        <taxon>Tracheophyta</taxon>
        <taxon>Spermatophyta</taxon>
        <taxon>Magnoliopsida</taxon>
        <taxon>eudicotyledons</taxon>
        <taxon>Gunneridae</taxon>
        <taxon>Pentapetalae</taxon>
        <taxon>rosids</taxon>
        <taxon>fabids</taxon>
        <taxon>Malpighiales</taxon>
        <taxon>Salicaceae</taxon>
        <taxon>Flacourtieae</taxon>
        <taxon>Dovyalis</taxon>
    </lineage>
</organism>
<evidence type="ECO:0000256" key="2">
    <source>
        <dbReference type="ARBA" id="ARBA00005982"/>
    </source>
</evidence>
<feature type="transmembrane region" description="Helical" evidence="6">
    <location>
        <begin position="138"/>
        <end position="163"/>
    </location>
</feature>
<feature type="transmembrane region" description="Helical" evidence="6">
    <location>
        <begin position="447"/>
        <end position="471"/>
    </location>
</feature>
<comment type="similarity">
    <text evidence="2">Belongs to the major facilitator superfamily. Proton-dependent oligopeptide transporter (POT/PTR) (TC 2.A.17) family.</text>
</comment>
<comment type="caution">
    <text evidence="7">The sequence shown here is derived from an EMBL/GenBank/DDBJ whole genome shotgun (WGS) entry which is preliminary data.</text>
</comment>
<dbReference type="Proteomes" id="UP001314170">
    <property type="component" value="Unassembled WGS sequence"/>
</dbReference>
<keyword evidence="4 6" id="KW-1133">Transmembrane helix</keyword>
<feature type="transmembrane region" description="Helical" evidence="6">
    <location>
        <begin position="209"/>
        <end position="230"/>
    </location>
</feature>
<feature type="transmembrane region" description="Helical" evidence="6">
    <location>
        <begin position="410"/>
        <end position="427"/>
    </location>
</feature>
<feature type="transmembrane region" description="Helical" evidence="6">
    <location>
        <begin position="492"/>
        <end position="515"/>
    </location>
</feature>
<dbReference type="EMBL" id="CAWUPB010001194">
    <property type="protein sequence ID" value="CAK7353254.1"/>
    <property type="molecule type" value="Genomic_DNA"/>
</dbReference>
<dbReference type="GO" id="GO:0022857">
    <property type="term" value="F:transmembrane transporter activity"/>
    <property type="evidence" value="ECO:0007669"/>
    <property type="project" value="InterPro"/>
</dbReference>
<dbReference type="Pfam" id="PF00854">
    <property type="entry name" value="PTR2"/>
    <property type="match status" value="1"/>
</dbReference>
<proteinExistence type="inferred from homology"/>
<evidence type="ECO:0008006" key="9">
    <source>
        <dbReference type="Google" id="ProtNLM"/>
    </source>
</evidence>
<reference evidence="7 8" key="1">
    <citation type="submission" date="2024-01" db="EMBL/GenBank/DDBJ databases">
        <authorList>
            <person name="Waweru B."/>
        </authorList>
    </citation>
    <scope>NUCLEOTIDE SEQUENCE [LARGE SCALE GENOMIC DNA]</scope>
</reference>
<dbReference type="InterPro" id="IPR036259">
    <property type="entry name" value="MFS_trans_sf"/>
</dbReference>
<accession>A0AAV1SL71</accession>
<comment type="subcellular location">
    <subcellularLocation>
        <location evidence="1">Membrane</location>
        <topology evidence="1">Multi-pass membrane protein</topology>
    </subcellularLocation>
</comment>
<dbReference type="InterPro" id="IPR000109">
    <property type="entry name" value="POT_fam"/>
</dbReference>
<feature type="transmembrane region" description="Helical" evidence="6">
    <location>
        <begin position="535"/>
        <end position="553"/>
    </location>
</feature>